<organism evidence="1 2">
    <name type="scientific">Rotaria magnacalcarata</name>
    <dbReference type="NCBI Taxonomy" id="392030"/>
    <lineage>
        <taxon>Eukaryota</taxon>
        <taxon>Metazoa</taxon>
        <taxon>Spiralia</taxon>
        <taxon>Gnathifera</taxon>
        <taxon>Rotifera</taxon>
        <taxon>Eurotatoria</taxon>
        <taxon>Bdelloidea</taxon>
        <taxon>Philodinida</taxon>
        <taxon>Philodinidae</taxon>
        <taxon>Rotaria</taxon>
    </lineage>
</organism>
<evidence type="ECO:0000313" key="2">
    <source>
        <dbReference type="Proteomes" id="UP000681720"/>
    </source>
</evidence>
<protein>
    <submittedName>
        <fullName evidence="1">Uncharacterized protein</fullName>
    </submittedName>
</protein>
<sequence>MNLETYQKLKKRLNSRKVWYFDGPPEKKPNAFLATVPPDTTITIDHQRLLDALYDRLRSSSTNANCTIEQQILSIEFSPLSCIFNSSDMSNQFIVDCDTMETKQKLLEKPLKIVSNKHSVNLELQSYDENIQREYEKFIKSEKYRELIKNHDSAVKRTSKTK</sequence>
<dbReference type="AlphaFoldDB" id="A0A8S3I7S9"/>
<proteinExistence type="predicted"/>
<reference evidence="1" key="1">
    <citation type="submission" date="2021-02" db="EMBL/GenBank/DDBJ databases">
        <authorList>
            <person name="Nowell W R."/>
        </authorList>
    </citation>
    <scope>NUCLEOTIDE SEQUENCE</scope>
</reference>
<dbReference type="Proteomes" id="UP000681720">
    <property type="component" value="Unassembled WGS sequence"/>
</dbReference>
<comment type="caution">
    <text evidence="1">The sequence shown here is derived from an EMBL/GenBank/DDBJ whole genome shotgun (WGS) entry which is preliminary data.</text>
</comment>
<name>A0A8S3I7S9_9BILA</name>
<dbReference type="EMBL" id="CAJOBJ010339879">
    <property type="protein sequence ID" value="CAF5193789.1"/>
    <property type="molecule type" value="Genomic_DNA"/>
</dbReference>
<accession>A0A8S3I7S9</accession>
<evidence type="ECO:0000313" key="1">
    <source>
        <dbReference type="EMBL" id="CAF5193789.1"/>
    </source>
</evidence>
<gene>
    <name evidence="1" type="ORF">GIL414_LOCUS74001</name>
</gene>